<evidence type="ECO:0000259" key="2">
    <source>
        <dbReference type="Pfam" id="PF18962"/>
    </source>
</evidence>
<protein>
    <submittedName>
        <fullName evidence="3">Por secretion system C-terminal sorting domain-containing protein</fullName>
    </submittedName>
</protein>
<dbReference type="STRING" id="683124.SAMN05444337_1621"/>
<keyword evidence="4" id="KW-1185">Reference proteome</keyword>
<evidence type="ECO:0000313" key="4">
    <source>
        <dbReference type="Proteomes" id="UP000184232"/>
    </source>
</evidence>
<organism evidence="3 4">
    <name type="scientific">Flavobacterium haoranii</name>
    <dbReference type="NCBI Taxonomy" id="683124"/>
    <lineage>
        <taxon>Bacteria</taxon>
        <taxon>Pseudomonadati</taxon>
        <taxon>Bacteroidota</taxon>
        <taxon>Flavobacteriia</taxon>
        <taxon>Flavobacteriales</taxon>
        <taxon>Flavobacteriaceae</taxon>
        <taxon>Flavobacterium</taxon>
    </lineage>
</organism>
<dbReference type="RefSeq" id="WP_072783805.1">
    <property type="nucleotide sequence ID" value="NZ_CP045292.1"/>
</dbReference>
<gene>
    <name evidence="3" type="ORF">SAMN05444337_1621</name>
</gene>
<feature type="domain" description="Secretion system C-terminal sorting" evidence="2">
    <location>
        <begin position="219"/>
        <end position="290"/>
    </location>
</feature>
<reference evidence="4" key="1">
    <citation type="submission" date="2016-11" db="EMBL/GenBank/DDBJ databases">
        <authorList>
            <person name="Varghese N."/>
            <person name="Submissions S."/>
        </authorList>
    </citation>
    <scope>NUCLEOTIDE SEQUENCE [LARGE SCALE GENOMIC DNA]</scope>
    <source>
        <strain evidence="4">DSM 22807</strain>
    </source>
</reference>
<dbReference type="Proteomes" id="UP000184232">
    <property type="component" value="Unassembled WGS sequence"/>
</dbReference>
<keyword evidence="1" id="KW-0732">Signal</keyword>
<dbReference type="OrthoDB" id="1405746at2"/>
<dbReference type="AlphaFoldDB" id="A0A1M6HRC6"/>
<dbReference type="NCBIfam" id="TIGR04183">
    <property type="entry name" value="Por_Secre_tail"/>
    <property type="match status" value="1"/>
</dbReference>
<sequence length="292" mass="31156">MKKTLLFLVILMTNFFYGQVTIYETSHASNQGAEITPTANGPACQMGDAITLGGTARYLNSITVDLFNLNDASPFSVTMTLYNDCPSSTSTGSCGSGPGTLIPGSSVTVNVTAPPTTLGTIFQVVFPFNEFDLNSETDNTITVMINASRNNVLWRIGETATVGSMPATETGNGFATRCGSTASNNGCARNFGIPNNFAMTILASATLTNENFASKDFTMYPNPVTSELNIVAPTTSLIKSLHFTDINGRVVKQLDKVNSNSSQINLTDLSKGIYLVKISTDEGNTIKKFIKE</sequence>
<accession>A0A1M6HRC6</accession>
<evidence type="ECO:0000256" key="1">
    <source>
        <dbReference type="ARBA" id="ARBA00022729"/>
    </source>
</evidence>
<dbReference type="InterPro" id="IPR026444">
    <property type="entry name" value="Secre_tail"/>
</dbReference>
<dbReference type="EMBL" id="FQZH01000002">
    <property type="protein sequence ID" value="SHJ24741.1"/>
    <property type="molecule type" value="Genomic_DNA"/>
</dbReference>
<proteinExistence type="predicted"/>
<evidence type="ECO:0000313" key="3">
    <source>
        <dbReference type="EMBL" id="SHJ24741.1"/>
    </source>
</evidence>
<name>A0A1M6HRC6_9FLAO</name>
<dbReference type="Pfam" id="PF18962">
    <property type="entry name" value="Por_Secre_tail"/>
    <property type="match status" value="1"/>
</dbReference>